<dbReference type="EMBL" id="QGHC01000004">
    <property type="protein sequence ID" value="PWK89739.1"/>
    <property type="molecule type" value="Genomic_DNA"/>
</dbReference>
<dbReference type="InterPro" id="IPR045063">
    <property type="entry name" value="Dynamin_N"/>
</dbReference>
<dbReference type="Pfam" id="PF00350">
    <property type="entry name" value="Dynamin_N"/>
    <property type="match status" value="1"/>
</dbReference>
<dbReference type="SUPFAM" id="SSF52540">
    <property type="entry name" value="P-loop containing nucleoside triphosphate hydrolases"/>
    <property type="match status" value="1"/>
</dbReference>
<evidence type="ECO:0000259" key="1">
    <source>
        <dbReference type="Pfam" id="PF00350"/>
    </source>
</evidence>
<dbReference type="InterPro" id="IPR027417">
    <property type="entry name" value="P-loop_NTPase"/>
</dbReference>
<evidence type="ECO:0000313" key="3">
    <source>
        <dbReference type="Proteomes" id="UP000245812"/>
    </source>
</evidence>
<reference evidence="2 3" key="1">
    <citation type="submission" date="2018-05" db="EMBL/GenBank/DDBJ databases">
        <title>Genomic Encyclopedia of Type Strains, Phase IV (KMG-IV): sequencing the most valuable type-strain genomes for metagenomic binning, comparative biology and taxonomic classification.</title>
        <authorList>
            <person name="Goeker M."/>
        </authorList>
    </citation>
    <scope>NUCLEOTIDE SEQUENCE [LARGE SCALE GENOMIC DNA]</scope>
    <source>
        <strain evidence="2 3">DSM 14263</strain>
    </source>
</reference>
<accession>A0A316IAK3</accession>
<dbReference type="OrthoDB" id="5956989at2"/>
<dbReference type="PANTHER" id="PTHR43681">
    <property type="entry name" value="TRANSMEMBRANE GTPASE FZO"/>
    <property type="match status" value="1"/>
</dbReference>
<dbReference type="AlphaFoldDB" id="A0A316IAK3"/>
<evidence type="ECO:0000313" key="2">
    <source>
        <dbReference type="EMBL" id="PWK89739.1"/>
    </source>
</evidence>
<dbReference type="PANTHER" id="PTHR43681:SF1">
    <property type="entry name" value="SARCALUMENIN"/>
    <property type="match status" value="1"/>
</dbReference>
<dbReference type="Gene3D" id="3.40.50.300">
    <property type="entry name" value="P-loop containing nucleotide triphosphate hydrolases"/>
    <property type="match status" value="1"/>
</dbReference>
<comment type="caution">
    <text evidence="2">The sequence shown here is derived from an EMBL/GenBank/DDBJ whole genome shotgun (WGS) entry which is preliminary data.</text>
</comment>
<protein>
    <submittedName>
        <fullName evidence="2">Dynamin family protein</fullName>
    </submittedName>
</protein>
<dbReference type="Proteomes" id="UP000245812">
    <property type="component" value="Unassembled WGS sequence"/>
</dbReference>
<proteinExistence type="predicted"/>
<keyword evidence="3" id="KW-1185">Reference proteome</keyword>
<name>A0A316IAK3_9GAMM</name>
<dbReference type="InterPro" id="IPR051943">
    <property type="entry name" value="TRAFAC_Dynamin-like_GTPase"/>
</dbReference>
<sequence length="623" mass="66812">MLTENQRQHILNLLSHIEHEVQDGLRALTEQDPQALFPRYADPPEPRRVAALRAHLERLRSAMRRFMDAHGMARPNLPAVDASWAFETRMALARNAVYDLRPGYMRGYGALDEEGERDCRALAAELGLLLDDIGRELRRQPLELPAGVDRGGLLALLAEIVARHHFFELREALRRLLAGGETVEVAVLGRVSSGKSSLVNALLGQDLLPTGAIPVTAVVTRIRHGEALRIEALDAEGRAQTVAPEDLPQCIVEGGRLAGGLREVDIAVPAAMLAGGIVLTDTPGLGSLHASASAHALTYLPRCDLGIVAIDAAATLSTPDADLLRALQQAHAQRMVLLTKCDAVAPAALAQQRDYVARTLSELLGEPVEVHPVSVAAAQAGLFRHWRETVLAPAEAACAAASAERARARTLRLARQVGLRLEQGLREAPAASAPAGAPGAALAALNELEDRLRDLCARFAQNGAAVVLRDAAEEQSQDAALPQRVAGLAGELADQVVRDIAAGLGKLAAEAAPGQRDELLRGAPPFAWTPPDAGVSARGGPRFWRQWRLRRELQRQFGAPLQEALADYAQQLREWLAQACRALRQAMRGEAPAGAPAGGDAEQMRLDLQRLRAWLKDAPADGA</sequence>
<gene>
    <name evidence="2" type="ORF">C7456_10488</name>
</gene>
<organism evidence="2 3">
    <name type="scientific">Fulvimonas soli</name>
    <dbReference type="NCBI Taxonomy" id="155197"/>
    <lineage>
        <taxon>Bacteria</taxon>
        <taxon>Pseudomonadati</taxon>
        <taxon>Pseudomonadota</taxon>
        <taxon>Gammaproteobacteria</taxon>
        <taxon>Lysobacterales</taxon>
        <taxon>Rhodanobacteraceae</taxon>
        <taxon>Fulvimonas</taxon>
    </lineage>
</organism>
<feature type="domain" description="Dynamin N-terminal" evidence="1">
    <location>
        <begin position="185"/>
        <end position="337"/>
    </location>
</feature>
<dbReference type="RefSeq" id="WP_109722865.1">
    <property type="nucleotide sequence ID" value="NZ_MSZV01000007.1"/>
</dbReference>